<dbReference type="EMBL" id="GL448460">
    <property type="protein sequence ID" value="EFN84590.1"/>
    <property type="molecule type" value="Genomic_DNA"/>
</dbReference>
<dbReference type="PRINTS" id="PR00081">
    <property type="entry name" value="GDHRDH"/>
</dbReference>
<dbReference type="PANTHER" id="PTHR43115">
    <property type="entry name" value="DEHYDROGENASE/REDUCTASE SDR FAMILY MEMBER 11"/>
    <property type="match status" value="1"/>
</dbReference>
<comment type="similarity">
    <text evidence="1 3">Belongs to the short-chain dehydrogenases/reductases (SDR) family.</text>
</comment>
<protein>
    <submittedName>
        <fullName evidence="4">Dehydrogenase/reductase SDR family member 11</fullName>
    </submittedName>
</protein>
<dbReference type="FunFam" id="3.40.50.720:FF:000047">
    <property type="entry name" value="NADP-dependent L-serine/L-allo-threonine dehydrogenase"/>
    <property type="match status" value="1"/>
</dbReference>
<evidence type="ECO:0000256" key="3">
    <source>
        <dbReference type="RuleBase" id="RU000363"/>
    </source>
</evidence>
<dbReference type="Pfam" id="PF00106">
    <property type="entry name" value="adh_short"/>
    <property type="match status" value="1"/>
</dbReference>
<dbReference type="PANTHER" id="PTHR43115:SF4">
    <property type="entry name" value="DEHYDROGENASE_REDUCTASE SDR FAMILY MEMBER 11"/>
    <property type="match status" value="1"/>
</dbReference>
<evidence type="ECO:0000256" key="1">
    <source>
        <dbReference type="ARBA" id="ARBA00006484"/>
    </source>
</evidence>
<evidence type="ECO:0000313" key="4">
    <source>
        <dbReference type="EMBL" id="EFN84590.1"/>
    </source>
</evidence>
<dbReference type="InterPro" id="IPR002347">
    <property type="entry name" value="SDR_fam"/>
</dbReference>
<dbReference type="Proteomes" id="UP000008237">
    <property type="component" value="Unassembled WGS sequence"/>
</dbReference>
<evidence type="ECO:0000313" key="5">
    <source>
        <dbReference type="Proteomes" id="UP000008237"/>
    </source>
</evidence>
<accession>E2BI84</accession>
<dbReference type="OMA" id="NDFRDAN"/>
<evidence type="ECO:0000256" key="2">
    <source>
        <dbReference type="ARBA" id="ARBA00023002"/>
    </source>
</evidence>
<proteinExistence type="inferred from homology"/>
<dbReference type="GO" id="GO:0016616">
    <property type="term" value="F:oxidoreductase activity, acting on the CH-OH group of donors, NAD or NADP as acceptor"/>
    <property type="evidence" value="ECO:0007669"/>
    <property type="project" value="UniProtKB-ARBA"/>
</dbReference>
<dbReference type="OrthoDB" id="1933717at2759"/>
<organism evidence="5">
    <name type="scientific">Harpegnathos saltator</name>
    <name type="common">Jerdon's jumping ant</name>
    <dbReference type="NCBI Taxonomy" id="610380"/>
    <lineage>
        <taxon>Eukaryota</taxon>
        <taxon>Metazoa</taxon>
        <taxon>Ecdysozoa</taxon>
        <taxon>Arthropoda</taxon>
        <taxon>Hexapoda</taxon>
        <taxon>Insecta</taxon>
        <taxon>Pterygota</taxon>
        <taxon>Neoptera</taxon>
        <taxon>Endopterygota</taxon>
        <taxon>Hymenoptera</taxon>
        <taxon>Apocrita</taxon>
        <taxon>Aculeata</taxon>
        <taxon>Formicoidea</taxon>
        <taxon>Formicidae</taxon>
        <taxon>Ponerinae</taxon>
        <taxon>Ponerini</taxon>
        <taxon>Harpegnathos</taxon>
    </lineage>
</organism>
<dbReference type="AlphaFoldDB" id="E2BI84"/>
<dbReference type="PRINTS" id="PR00080">
    <property type="entry name" value="SDRFAMILY"/>
</dbReference>
<sequence>MNRWTGRVAVVTGASVGIGEAIATTLVEHGLKVVGLARRLDKLHKITERLASAKGTFYPVQCDVTKENEILEAFKFTENLGGVDVLINNAGVLYSETIIDGTTEKFHATLDVNVIATAICTREATRSMRERNVEGHVININSIVGHDANRAQAPLSLYHASKYAITAMTEVVRNELTAAKAPIKVTVIKAAT</sequence>
<reference evidence="4 5" key="1">
    <citation type="journal article" date="2010" name="Science">
        <title>Genomic comparison of the ants Camponotus floridanus and Harpegnathos saltator.</title>
        <authorList>
            <person name="Bonasio R."/>
            <person name="Zhang G."/>
            <person name="Ye C."/>
            <person name="Mutti N.S."/>
            <person name="Fang X."/>
            <person name="Qin N."/>
            <person name="Donahue G."/>
            <person name="Yang P."/>
            <person name="Li Q."/>
            <person name="Li C."/>
            <person name="Zhang P."/>
            <person name="Huang Z."/>
            <person name="Berger S.L."/>
            <person name="Reinberg D."/>
            <person name="Wang J."/>
            <person name="Liebig J."/>
        </authorList>
    </citation>
    <scope>NUCLEOTIDE SEQUENCE [LARGE SCALE GENOMIC DNA]</scope>
    <source>
        <strain evidence="4 5">R22 G/1</strain>
    </source>
</reference>
<dbReference type="STRING" id="610380.E2BI84"/>
<dbReference type="InParanoid" id="E2BI84"/>
<keyword evidence="5" id="KW-1185">Reference proteome</keyword>
<dbReference type="Gene3D" id="3.40.50.720">
    <property type="entry name" value="NAD(P)-binding Rossmann-like Domain"/>
    <property type="match status" value="1"/>
</dbReference>
<dbReference type="SUPFAM" id="SSF51735">
    <property type="entry name" value="NAD(P)-binding Rossmann-fold domains"/>
    <property type="match status" value="1"/>
</dbReference>
<gene>
    <name evidence="4" type="ORF">EAI_16365</name>
</gene>
<keyword evidence="2" id="KW-0560">Oxidoreductase</keyword>
<name>E2BI84_HARSA</name>
<dbReference type="InterPro" id="IPR036291">
    <property type="entry name" value="NAD(P)-bd_dom_sf"/>
</dbReference>